<feature type="coiled-coil region" evidence="1">
    <location>
        <begin position="251"/>
        <end position="346"/>
    </location>
</feature>
<accession>A0A917TE93</accession>
<dbReference type="PANTHER" id="PTHR32309:SF13">
    <property type="entry name" value="FERRIC ENTEROBACTIN TRANSPORT PROTEIN FEPE"/>
    <property type="match status" value="1"/>
</dbReference>
<keyword evidence="3" id="KW-1133">Transmembrane helix</keyword>
<organism evidence="4 5">
    <name type="scientific">Pseudooceanicola nanhaiensis</name>
    <dbReference type="NCBI Taxonomy" id="375761"/>
    <lineage>
        <taxon>Bacteria</taxon>
        <taxon>Pseudomonadati</taxon>
        <taxon>Pseudomonadota</taxon>
        <taxon>Alphaproteobacteria</taxon>
        <taxon>Rhodobacterales</taxon>
        <taxon>Paracoccaceae</taxon>
        <taxon>Pseudooceanicola</taxon>
    </lineage>
</organism>
<dbReference type="PANTHER" id="PTHR32309">
    <property type="entry name" value="TYROSINE-PROTEIN KINASE"/>
    <property type="match status" value="1"/>
</dbReference>
<reference evidence="4" key="1">
    <citation type="journal article" date="2014" name="Int. J. Syst. Evol. Microbiol.">
        <title>Complete genome sequence of Corynebacterium casei LMG S-19264T (=DSM 44701T), isolated from a smear-ripened cheese.</title>
        <authorList>
            <consortium name="US DOE Joint Genome Institute (JGI-PGF)"/>
            <person name="Walter F."/>
            <person name="Albersmeier A."/>
            <person name="Kalinowski J."/>
            <person name="Ruckert C."/>
        </authorList>
    </citation>
    <scope>NUCLEOTIDE SEQUENCE</scope>
    <source>
        <strain evidence="4">CGMCC 1.6293</strain>
    </source>
</reference>
<proteinExistence type="predicted"/>
<gene>
    <name evidence="4" type="ORF">GCM10011534_44300</name>
</gene>
<reference evidence="4" key="2">
    <citation type="submission" date="2020-09" db="EMBL/GenBank/DDBJ databases">
        <authorList>
            <person name="Sun Q."/>
            <person name="Zhou Y."/>
        </authorList>
    </citation>
    <scope>NUCLEOTIDE SEQUENCE</scope>
    <source>
        <strain evidence="4">CGMCC 1.6293</strain>
    </source>
</reference>
<dbReference type="Proteomes" id="UP000649829">
    <property type="component" value="Unassembled WGS sequence"/>
</dbReference>
<keyword evidence="3" id="KW-0812">Transmembrane</keyword>
<evidence type="ECO:0000313" key="4">
    <source>
        <dbReference type="EMBL" id="GGM17438.1"/>
    </source>
</evidence>
<protein>
    <recommendedName>
        <fullName evidence="6">Capsule biosynthesis protein</fullName>
    </recommendedName>
</protein>
<dbReference type="GO" id="GO:0004713">
    <property type="term" value="F:protein tyrosine kinase activity"/>
    <property type="evidence" value="ECO:0007669"/>
    <property type="project" value="TreeGrafter"/>
</dbReference>
<sequence length="450" mass="50522">MTPYSSQANLCKRPILTSSPPKQIKPESAPASQSDAENRPEPNPVPSTAAFAPEQAEQTPSKVRGPASRARPRRRHGIVLLSFLIMVILPSAVTGWYLWTRAADQYASYVGFSVRKEEVSSAVELLGGITELSGSSSSDTDILYKFLQSQEIVRRIDAVLDLREIWSKPGPHQDPVFTYHPPSLFTYEPPGTIEDLTEHWLRKVKVYYDEGSGLIDLRVLAFTPDDAHAIAEEIFDESSKKINDLSAIAREDAMRYARDELEEAVERLKEKRRILTEFRNTYRIVDPEASIQGQVGLITTLQNELASALIELDMLQGSASSNDPRIQQARRRIEVIENRIDQERRKLGNGPAAGNDNGEEAYAELLGTYETLAVDRQFAEESYRLALSAYDAAQAEARRQSRYLAAHITPTIAQKSEFPDRPLQLSLVVIFSFLLWATVVLVSYSLKDRR</sequence>
<evidence type="ECO:0000256" key="3">
    <source>
        <dbReference type="SAM" id="Phobius"/>
    </source>
</evidence>
<dbReference type="InterPro" id="IPR050445">
    <property type="entry name" value="Bact_polysacc_biosynth/exp"/>
</dbReference>
<evidence type="ECO:0008006" key="6">
    <source>
        <dbReference type="Google" id="ProtNLM"/>
    </source>
</evidence>
<dbReference type="EMBL" id="BMLF01000010">
    <property type="protein sequence ID" value="GGM17438.1"/>
    <property type="molecule type" value="Genomic_DNA"/>
</dbReference>
<name>A0A917TE93_9RHOB</name>
<keyword evidence="1" id="KW-0175">Coiled coil</keyword>
<evidence type="ECO:0000313" key="5">
    <source>
        <dbReference type="Proteomes" id="UP000649829"/>
    </source>
</evidence>
<keyword evidence="3" id="KW-0472">Membrane</keyword>
<dbReference type="AlphaFoldDB" id="A0A917TE93"/>
<feature type="transmembrane region" description="Helical" evidence="3">
    <location>
        <begin position="78"/>
        <end position="99"/>
    </location>
</feature>
<feature type="region of interest" description="Disordered" evidence="2">
    <location>
        <begin position="1"/>
        <end position="70"/>
    </location>
</feature>
<comment type="caution">
    <text evidence="4">The sequence shown here is derived from an EMBL/GenBank/DDBJ whole genome shotgun (WGS) entry which is preliminary data.</text>
</comment>
<keyword evidence="5" id="KW-1185">Reference proteome</keyword>
<feature type="transmembrane region" description="Helical" evidence="3">
    <location>
        <begin position="425"/>
        <end position="446"/>
    </location>
</feature>
<evidence type="ECO:0000256" key="2">
    <source>
        <dbReference type="SAM" id="MobiDB-lite"/>
    </source>
</evidence>
<evidence type="ECO:0000256" key="1">
    <source>
        <dbReference type="SAM" id="Coils"/>
    </source>
</evidence>
<dbReference type="GO" id="GO:0005886">
    <property type="term" value="C:plasma membrane"/>
    <property type="evidence" value="ECO:0007669"/>
    <property type="project" value="TreeGrafter"/>
</dbReference>